<dbReference type="Proteomes" id="UP001497392">
    <property type="component" value="Unassembled WGS sequence"/>
</dbReference>
<protein>
    <submittedName>
        <fullName evidence="1">G12374 protein</fullName>
    </submittedName>
</protein>
<gene>
    <name evidence="1" type="primary">g12374</name>
    <name evidence="1" type="ORF">VP750_LOCUS11017</name>
</gene>
<comment type="caution">
    <text evidence="1">The sequence shown here is derived from an EMBL/GenBank/DDBJ whole genome shotgun (WGS) entry which is preliminary data.</text>
</comment>
<dbReference type="InterPro" id="IPR038450">
    <property type="entry name" value="PSII_Psb27_sf"/>
</dbReference>
<dbReference type="PANTHER" id="PTHR34041">
    <property type="entry name" value="PHOTOSYSTEM II REPAIR PROTEIN PSB27-H1, CHLOROPLASTIC"/>
    <property type="match status" value="1"/>
</dbReference>
<name>A0ABP1GA70_9CHLO</name>
<dbReference type="Gene3D" id="1.20.58.810">
    <property type="entry name" value="Photosystem II Pbs27"/>
    <property type="match status" value="1"/>
</dbReference>
<keyword evidence="2" id="KW-1185">Reference proteome</keyword>
<proteinExistence type="inferred from homology"/>
<reference evidence="1 2" key="1">
    <citation type="submission" date="2024-06" db="EMBL/GenBank/DDBJ databases">
        <authorList>
            <person name="Kraege A."/>
            <person name="Thomma B."/>
        </authorList>
    </citation>
    <scope>NUCLEOTIDE SEQUENCE [LARGE SCALE GENOMIC DNA]</scope>
</reference>
<dbReference type="HAMAP" id="MF_01481">
    <property type="entry name" value="PSII_Psb27"/>
    <property type="match status" value="1"/>
</dbReference>
<accession>A0ABP1GA70</accession>
<dbReference type="Pfam" id="PF13326">
    <property type="entry name" value="PSII_Pbs27"/>
    <property type="match status" value="1"/>
</dbReference>
<dbReference type="PANTHER" id="PTHR34041:SF3">
    <property type="entry name" value="PHOTOSYSTEM II D1 PRECURSOR PROCESSING PROTEIN PSB27-H2, CHLOROPLASTIC"/>
    <property type="match status" value="1"/>
</dbReference>
<evidence type="ECO:0000313" key="2">
    <source>
        <dbReference type="Proteomes" id="UP001497392"/>
    </source>
</evidence>
<sequence length="189" mass="21077">MHLQFSLPSSTGWSVRSVRRCQRPFSVACTPGKPHRSTCQHIPRRHWMLSLLAAPLLSTLSQPSSASADTAQKLPKGYEDFAGKLIGALQEAIEADLSDMEERQVRRKADPAKNLVKGWIQDWKERSDLEQEISHRELSGVIRQLGDFYRKQGVRSRLPRSVGEDLLAKLSAAQNSLPLPPSADGKQKA</sequence>
<evidence type="ECO:0000313" key="1">
    <source>
        <dbReference type="EMBL" id="CAL5229111.1"/>
    </source>
</evidence>
<dbReference type="InterPro" id="IPR025585">
    <property type="entry name" value="PSII_Psb27"/>
</dbReference>
<organism evidence="1 2">
    <name type="scientific">Coccomyxa viridis</name>
    <dbReference type="NCBI Taxonomy" id="1274662"/>
    <lineage>
        <taxon>Eukaryota</taxon>
        <taxon>Viridiplantae</taxon>
        <taxon>Chlorophyta</taxon>
        <taxon>core chlorophytes</taxon>
        <taxon>Trebouxiophyceae</taxon>
        <taxon>Trebouxiophyceae incertae sedis</taxon>
        <taxon>Coccomyxaceae</taxon>
        <taxon>Coccomyxa</taxon>
    </lineage>
</organism>
<dbReference type="EMBL" id="CAXHTA020000019">
    <property type="protein sequence ID" value="CAL5229111.1"/>
    <property type="molecule type" value="Genomic_DNA"/>
</dbReference>